<evidence type="ECO:0000313" key="3">
    <source>
        <dbReference type="Proteomes" id="UP000664859"/>
    </source>
</evidence>
<dbReference type="AlphaFoldDB" id="A0A835YTP6"/>
<comment type="caution">
    <text evidence="2">The sequence shown here is derived from an EMBL/GenBank/DDBJ whole genome shotgun (WGS) entry which is preliminary data.</text>
</comment>
<comment type="similarity">
    <text evidence="1">Belongs to the MYG1 family.</text>
</comment>
<dbReference type="GO" id="GO:0005634">
    <property type="term" value="C:nucleus"/>
    <property type="evidence" value="ECO:0007669"/>
    <property type="project" value="TreeGrafter"/>
</dbReference>
<name>A0A835YTP6_9STRA</name>
<dbReference type="GO" id="GO:0016787">
    <property type="term" value="F:hydrolase activity"/>
    <property type="evidence" value="ECO:0007669"/>
    <property type="project" value="UniProtKB-KW"/>
</dbReference>
<protein>
    <submittedName>
        <fullName evidence="2">Metal-dependent protein hydrolase</fullName>
    </submittedName>
</protein>
<dbReference type="OrthoDB" id="10265310at2759"/>
<evidence type="ECO:0000256" key="1">
    <source>
        <dbReference type="ARBA" id="ARBA00010105"/>
    </source>
</evidence>
<evidence type="ECO:0000313" key="2">
    <source>
        <dbReference type="EMBL" id="KAG5181101.1"/>
    </source>
</evidence>
<reference evidence="2" key="1">
    <citation type="submission" date="2021-02" db="EMBL/GenBank/DDBJ databases">
        <title>First Annotated Genome of the Yellow-green Alga Tribonema minus.</title>
        <authorList>
            <person name="Mahan K.M."/>
        </authorList>
    </citation>
    <scope>NUCLEOTIDE SEQUENCE</scope>
    <source>
        <strain evidence="2">UTEX B ZZ1240</strain>
    </source>
</reference>
<proteinExistence type="inferred from homology"/>
<dbReference type="PANTHER" id="PTHR11215">
    <property type="entry name" value="METAL DEPENDENT HYDROLASE - RELATED"/>
    <property type="match status" value="1"/>
</dbReference>
<dbReference type="EMBL" id="JAFCMP010000335">
    <property type="protein sequence ID" value="KAG5181101.1"/>
    <property type="molecule type" value="Genomic_DNA"/>
</dbReference>
<keyword evidence="3" id="KW-1185">Reference proteome</keyword>
<dbReference type="Pfam" id="PF03690">
    <property type="entry name" value="MYG1_exonuc"/>
    <property type="match status" value="1"/>
</dbReference>
<accession>A0A835YTP6</accession>
<organism evidence="2 3">
    <name type="scientific">Tribonema minus</name>
    <dbReference type="NCBI Taxonomy" id="303371"/>
    <lineage>
        <taxon>Eukaryota</taxon>
        <taxon>Sar</taxon>
        <taxon>Stramenopiles</taxon>
        <taxon>Ochrophyta</taxon>
        <taxon>PX clade</taxon>
        <taxon>Xanthophyceae</taxon>
        <taxon>Tribonematales</taxon>
        <taxon>Tribonemataceae</taxon>
        <taxon>Tribonema</taxon>
    </lineage>
</organism>
<dbReference type="InterPro" id="IPR003226">
    <property type="entry name" value="MYG1_exonuclease"/>
</dbReference>
<gene>
    <name evidence="2" type="ORF">JKP88DRAFT_186857</name>
</gene>
<sequence length="358" mass="38584">MTDCTVTIAGPESWSVESEHVAGHKCIGTHNGTFHCDEALACGILKSLPQWRDAVVVRTRDPDQLAKCDIVVDVGGVYDAEALLFDHHQRTFTDTMAELGFKTRLSSAGLVYRHFGLAFLKECLKGAVPDEVVEKVLYKKVYKNFIEEVDGVDNGVNAFDGAPNYTVTSALGARVSRLNPDWNGDASPGAANANFKSAMALTLCELAAHVRALAEAWWPARSIIAASLSKAADVYATGEVVILDEFCPWKEHLHDLEREAGIFGRTKFVLYGDSGGGWRVQTVPLAATGFENRMPIEPAWWGVRDDKLSDATGIPGCVFVHANGFIGGNKSREGALAMALKSLELAEARKSASAGVAT</sequence>
<dbReference type="GO" id="GO:0005737">
    <property type="term" value="C:cytoplasm"/>
    <property type="evidence" value="ECO:0007669"/>
    <property type="project" value="TreeGrafter"/>
</dbReference>
<dbReference type="Proteomes" id="UP000664859">
    <property type="component" value="Unassembled WGS sequence"/>
</dbReference>
<keyword evidence="2" id="KW-0378">Hydrolase</keyword>
<dbReference type="PANTHER" id="PTHR11215:SF1">
    <property type="entry name" value="MYG1 EXONUCLEASE"/>
    <property type="match status" value="1"/>
</dbReference>